<evidence type="ECO:0000313" key="9">
    <source>
        <dbReference type="EMBL" id="KAF7770469.1"/>
    </source>
</evidence>
<dbReference type="GO" id="GO:0007076">
    <property type="term" value="P:mitotic chromosome condensation"/>
    <property type="evidence" value="ECO:0007669"/>
    <property type="project" value="TreeGrafter"/>
</dbReference>
<evidence type="ECO:0000256" key="6">
    <source>
        <dbReference type="SAM" id="Coils"/>
    </source>
</evidence>
<feature type="compositionally biased region" description="Polar residues" evidence="7">
    <location>
        <begin position="260"/>
        <end position="270"/>
    </location>
</feature>
<evidence type="ECO:0000256" key="2">
    <source>
        <dbReference type="ARBA" id="ARBA00022490"/>
    </source>
</evidence>
<keyword evidence="5" id="KW-0206">Cytoskeleton</keyword>
<dbReference type="InterPro" id="IPR018054">
    <property type="entry name" value="Chromogranin_CS"/>
</dbReference>
<dbReference type="PANTHER" id="PTHR43941:SF1">
    <property type="entry name" value="STRUCTURAL MAINTENANCE OF CHROMOSOMES PROTEIN 2"/>
    <property type="match status" value="1"/>
</dbReference>
<dbReference type="GO" id="GO:0003682">
    <property type="term" value="F:chromatin binding"/>
    <property type="evidence" value="ECO:0007669"/>
    <property type="project" value="TreeGrafter"/>
</dbReference>
<dbReference type="PROSITE" id="PS00422">
    <property type="entry name" value="GRANINS_1"/>
    <property type="match status" value="1"/>
</dbReference>
<evidence type="ECO:0000256" key="1">
    <source>
        <dbReference type="ARBA" id="ARBA00004267"/>
    </source>
</evidence>
<keyword evidence="3" id="KW-0597">Phosphoprotein</keyword>
<comment type="subcellular location">
    <subcellularLocation>
        <location evidence="1">Cytoplasm</location>
        <location evidence="1">Cytoskeleton</location>
        <location evidence="1">Microtubule organizing center</location>
    </subcellularLocation>
</comment>
<dbReference type="PANTHER" id="PTHR43941">
    <property type="entry name" value="STRUCTURAL MAINTENANCE OF CHROMOSOMES PROTEIN 2"/>
    <property type="match status" value="1"/>
</dbReference>
<keyword evidence="4 6" id="KW-0175">Coiled coil</keyword>
<dbReference type="GO" id="GO:0000796">
    <property type="term" value="C:condensin complex"/>
    <property type="evidence" value="ECO:0007669"/>
    <property type="project" value="TreeGrafter"/>
</dbReference>
<sequence>MAAILETPSRIWRRIQAGEGQDMPSLPEVPAFEDSADVDPSSSRLLPQESDATTDEEDPLRSVSSTRHSTPAASQYASTIRPFGSANSTPRFPGSFGSRKSFVASPGLGFRASPRDNLGINKRSPLPRIELAVDADDDDEISGHDLGQESKSSVPDVYLPPPDDEDEEDNSITDALQSISRTSSPAPFAADASEEDELPNEYNDYPVSVKSEVNRSPFDRYQNVAIRRAMNRTRTPSLTHTLSSQSTSPTNSTPHSNHSVSLVRSHTASPSLAARVPLPRSRTNSPMVKEESSPDQSSISNRDASGAESMDVTDVHSSSPMRVSRSQDSVPEELEGSSNNSRSAEEREPTFSSDGGPTPYSIRSGREPVSSPGSLAFTPTPAFPRPRARFQLPSAPKDVIPSTPVQDFDETSEHQGDEIITPHTRRRSFLLSVINSTARPRIKKGTPHPRFFATPGMASIVESTPGPSKGAILGEGVSFSTVLAGVTPRPPIATGRRNSHPLAQAYAPSPAASETGTPAAYENDDRMSMVSTTSSQDLTTNRRANASFDPAMGFGVGATGHGVGRFNAGKLNNYLHTLNRRLQEENEVLLERLKTLEEKQELLASPDASGSSRRLSRGSAESRRLSAGTSLNDVKEDPTAEVWLEEKAELEGVIESYKDEVANFMAEKEEIENALENERHERERDKERWKERMAEVEAGVSDLVGQLEMKVEAAEKQAREVAVESEERLKEVMYEVEDLHAQLNSVNGRAEKAEQALKSGKDLGGALNEANEKLVHLASELRAANNHIRDLEKDAKDTDTHIHDLESLNKKDQELIATFENEVETVTEQLEAERARVRELEERIKSSGEELQELKTYAEQLEDNAETVVGRLETLEVDIAEKQKTIQKLHADERESKQQILQLEDECAKAQEVNAQMEEALEEAEKKMFQEGEEIDGLKSEIAALEREKHRVMVNASQSVSRSLEPSGPTEEDLEALEMELDSAHKEITRLTSLLAQSPARKAMEKAKETRIELLEKEREELLERNKALRLTMNEMATPHKIMNTSGISPIHRQVLSMSLRAPRTPGPPLRDLSWLNGTINDPTVSPLVAEIGRLQRELDRANENIDDKIDKLEDAGLGVVGLTRKLEDARAEIASLEDEITRLRRTEERRTRRMDRMRCRKCKSKVDARQILEEDESVLDASRDYDISESPAASNRTAEVLRQDLQAVNEELAELKALWKEEKKTFVSEKAILRDAANRLNAQVKEEARRLAETERKGEKKRLTVENELECARNAIQELEGELKSERSRLRKLNSQQNLTRRDKDDLLNQLKRTESDMDDIRNQLNKFKQENNELEKELRENATAEQKARLLQKRVAENQKTIESLRQERANLSNDFKDLQRRYSETSERADRLRKEYTTSSKGHEHRRDQLDVCLLEIEDLKRALKNQNSKVLQFEEEKEKIMAEKKDVTKAISVLEADLRRVRRDAETFGRDLRKLRTEKETAETKHKDEITRLQRSKKQAQTQLRLVNEELNWHKEQAATTKDFNRAYAVNENQLSALKLQHNKECKGLIVQIRYLKAKFTREALFRDHLGYQKQYLLTILSQFEKSEQRILVSISRIGYPVPSSKAKKLNKFKTVACLAIFISRAQRASAAWKELSRSKQEVVAALGDMHRRRAIASTS</sequence>
<dbReference type="InterPro" id="IPR019528">
    <property type="entry name" value="PACT_domain"/>
</dbReference>
<evidence type="ECO:0000256" key="5">
    <source>
        <dbReference type="ARBA" id="ARBA00023212"/>
    </source>
</evidence>
<dbReference type="EMBL" id="JABXXO010000009">
    <property type="protein sequence ID" value="KAF7770469.1"/>
    <property type="molecule type" value="Genomic_DNA"/>
</dbReference>
<gene>
    <name evidence="9" type="ORF">Agabi119p4_6443</name>
</gene>
<name>A0A8H7EZS6_AGABI</name>
<keyword evidence="2" id="KW-0963">Cytoplasm</keyword>
<feature type="coiled-coil region" evidence="6">
    <location>
        <begin position="1092"/>
        <end position="1154"/>
    </location>
</feature>
<dbReference type="GO" id="GO:0000793">
    <property type="term" value="C:condensed chromosome"/>
    <property type="evidence" value="ECO:0007669"/>
    <property type="project" value="TreeGrafter"/>
</dbReference>
<feature type="compositionally biased region" description="Low complexity" evidence="7">
    <location>
        <begin position="235"/>
        <end position="259"/>
    </location>
</feature>
<dbReference type="Proteomes" id="UP000629468">
    <property type="component" value="Unassembled WGS sequence"/>
</dbReference>
<evidence type="ECO:0000313" key="10">
    <source>
        <dbReference type="Proteomes" id="UP000629468"/>
    </source>
</evidence>
<proteinExistence type="predicted"/>
<reference evidence="9 10" key="1">
    <citation type="journal article" name="Sci. Rep.">
        <title>Telomere-to-telomere assembled and centromere annotated genomes of the two main subspecies of the button mushroom Agaricus bisporus reveal especially polymorphic chromosome ends.</title>
        <authorList>
            <person name="Sonnenberg A.S.M."/>
            <person name="Sedaghat-Telgerd N."/>
            <person name="Lavrijssen B."/>
            <person name="Ohm R.A."/>
            <person name="Hendrickx P.M."/>
            <person name="Scholtmeijer K."/>
            <person name="Baars J.J.P."/>
            <person name="van Peer A."/>
        </authorList>
    </citation>
    <scope>NUCLEOTIDE SEQUENCE [LARGE SCALE GENOMIC DNA]</scope>
    <source>
        <strain evidence="9 10">H119_p4</strain>
    </source>
</reference>
<accession>A0A8H7EZS6</accession>
<dbReference type="Pfam" id="PF10495">
    <property type="entry name" value="PACT_coil_coil"/>
    <property type="match status" value="1"/>
</dbReference>
<feature type="region of interest" description="Disordered" evidence="7">
    <location>
        <begin position="601"/>
        <end position="631"/>
    </location>
</feature>
<evidence type="ECO:0000259" key="8">
    <source>
        <dbReference type="Pfam" id="PF10495"/>
    </source>
</evidence>
<feature type="compositionally biased region" description="Polar residues" evidence="7">
    <location>
        <begin position="62"/>
        <end position="78"/>
    </location>
</feature>
<comment type="caution">
    <text evidence="9">The sequence shown here is derived from an EMBL/GenBank/DDBJ whole genome shotgun (WGS) entry which is preliminary data.</text>
</comment>
<feature type="coiled-coil region" evidence="6">
    <location>
        <begin position="1199"/>
        <end position="1521"/>
    </location>
</feature>
<feature type="region of interest" description="Disordered" evidence="7">
    <location>
        <begin position="15"/>
        <end position="417"/>
    </location>
</feature>
<dbReference type="GO" id="GO:0005737">
    <property type="term" value="C:cytoplasm"/>
    <property type="evidence" value="ECO:0007669"/>
    <property type="project" value="UniProtKB-ARBA"/>
</dbReference>
<organism evidence="9 10">
    <name type="scientific">Agaricus bisporus var. burnettii</name>
    <dbReference type="NCBI Taxonomy" id="192524"/>
    <lineage>
        <taxon>Eukaryota</taxon>
        <taxon>Fungi</taxon>
        <taxon>Dikarya</taxon>
        <taxon>Basidiomycota</taxon>
        <taxon>Agaricomycotina</taxon>
        <taxon>Agaricomycetes</taxon>
        <taxon>Agaricomycetidae</taxon>
        <taxon>Agaricales</taxon>
        <taxon>Agaricineae</taxon>
        <taxon>Agaricaceae</taxon>
        <taxon>Agaricus</taxon>
    </lineage>
</organism>
<feature type="compositionally biased region" description="Polar residues" evidence="7">
    <location>
        <begin position="315"/>
        <end position="329"/>
    </location>
</feature>
<feature type="compositionally biased region" description="Acidic residues" evidence="7">
    <location>
        <begin position="162"/>
        <end position="171"/>
    </location>
</feature>
<dbReference type="GO" id="GO:0000785">
    <property type="term" value="C:chromatin"/>
    <property type="evidence" value="ECO:0007669"/>
    <property type="project" value="TreeGrafter"/>
</dbReference>
<feature type="domain" description="Pericentrin/AKAP-450 centrosomal targeting" evidence="8">
    <location>
        <begin position="1563"/>
        <end position="1637"/>
    </location>
</feature>
<feature type="compositionally biased region" description="Low complexity" evidence="7">
    <location>
        <begin position="608"/>
        <end position="619"/>
    </location>
</feature>
<feature type="compositionally biased region" description="Polar residues" evidence="7">
    <location>
        <begin position="294"/>
        <end position="303"/>
    </location>
</feature>
<dbReference type="GO" id="GO:0005815">
    <property type="term" value="C:microtubule organizing center"/>
    <property type="evidence" value="ECO:0007669"/>
    <property type="project" value="UniProtKB-SubCell"/>
</dbReference>
<evidence type="ECO:0000256" key="3">
    <source>
        <dbReference type="ARBA" id="ARBA00022553"/>
    </source>
</evidence>
<evidence type="ECO:0000256" key="7">
    <source>
        <dbReference type="SAM" id="MobiDB-lite"/>
    </source>
</evidence>
<evidence type="ECO:0000256" key="4">
    <source>
        <dbReference type="ARBA" id="ARBA00023054"/>
    </source>
</evidence>
<feature type="coiled-coil region" evidence="6">
    <location>
        <begin position="640"/>
        <end position="1032"/>
    </location>
</feature>
<dbReference type="Gene3D" id="1.10.287.1490">
    <property type="match status" value="2"/>
</dbReference>
<protein>
    <recommendedName>
        <fullName evidence="8">Pericentrin/AKAP-450 centrosomal targeting domain-containing protein</fullName>
    </recommendedName>
</protein>
<feature type="compositionally biased region" description="Polar residues" evidence="7">
    <location>
        <begin position="172"/>
        <end position="185"/>
    </location>
</feature>